<dbReference type="AlphaFoldDB" id="A0A8B9U7J3"/>
<dbReference type="FunFam" id="1.20.5.780:FF:000001">
    <property type="entry name" value="Fxyd domain-containing ion transport regulator"/>
    <property type="match status" value="1"/>
</dbReference>
<accession>A0A8B9U7J3</accession>
<evidence type="ECO:0000256" key="4">
    <source>
        <dbReference type="ARBA" id="ARBA00022692"/>
    </source>
</evidence>
<evidence type="ECO:0000256" key="5">
    <source>
        <dbReference type="ARBA" id="ARBA00022729"/>
    </source>
</evidence>
<keyword evidence="12" id="KW-1185">Reference proteome</keyword>
<dbReference type="Proteomes" id="UP000694549">
    <property type="component" value="Unplaced"/>
</dbReference>
<name>A0A8B9U7J3_9AVES</name>
<dbReference type="InterPro" id="IPR047297">
    <property type="entry name" value="FXYD_motif"/>
</dbReference>
<dbReference type="PROSITE" id="PS01310">
    <property type="entry name" value="FXYD"/>
    <property type="match status" value="1"/>
</dbReference>
<dbReference type="Ensembl" id="ENSAZOT00000004877.1">
    <property type="protein sequence ID" value="ENSAZOP00000004572.1"/>
    <property type="gene ID" value="ENSAZOG00000002919.1"/>
</dbReference>
<dbReference type="GO" id="GO:0043269">
    <property type="term" value="P:regulation of monoatomic ion transport"/>
    <property type="evidence" value="ECO:0007669"/>
    <property type="project" value="InterPro"/>
</dbReference>
<evidence type="ECO:0000256" key="7">
    <source>
        <dbReference type="ARBA" id="ARBA00023065"/>
    </source>
</evidence>
<comment type="subcellular location">
    <subcellularLocation>
        <location evidence="1">Membrane</location>
        <topology evidence="1">Single-pass type I membrane protein</topology>
    </subcellularLocation>
</comment>
<dbReference type="Gene3D" id="1.20.5.780">
    <property type="entry name" value="Single helix bin"/>
    <property type="match status" value="1"/>
</dbReference>
<keyword evidence="8 10" id="KW-0472">Membrane</keyword>
<keyword evidence="5" id="KW-0732">Signal</keyword>
<dbReference type="PANTHER" id="PTHR14132:SF15">
    <property type="entry name" value="FXYD DOMAIN-CONTAINING ION TRANSPORT REGULATOR 6-RELATED"/>
    <property type="match status" value="1"/>
</dbReference>
<evidence type="ECO:0000256" key="10">
    <source>
        <dbReference type="SAM" id="Phobius"/>
    </source>
</evidence>
<evidence type="ECO:0000256" key="1">
    <source>
        <dbReference type="ARBA" id="ARBA00004479"/>
    </source>
</evidence>
<organism evidence="11 12">
    <name type="scientific">Anas zonorhyncha</name>
    <name type="common">Eastern spot-billed duck</name>
    <dbReference type="NCBI Taxonomy" id="75864"/>
    <lineage>
        <taxon>Eukaryota</taxon>
        <taxon>Metazoa</taxon>
        <taxon>Chordata</taxon>
        <taxon>Craniata</taxon>
        <taxon>Vertebrata</taxon>
        <taxon>Euteleostomi</taxon>
        <taxon>Archelosauria</taxon>
        <taxon>Archosauria</taxon>
        <taxon>Dinosauria</taxon>
        <taxon>Saurischia</taxon>
        <taxon>Theropoda</taxon>
        <taxon>Coelurosauria</taxon>
        <taxon>Aves</taxon>
        <taxon>Neognathae</taxon>
        <taxon>Galloanserae</taxon>
        <taxon>Anseriformes</taxon>
        <taxon>Anatidae</taxon>
        <taxon>Anatinae</taxon>
        <taxon>Anas</taxon>
    </lineage>
</organism>
<keyword evidence="6 10" id="KW-1133">Transmembrane helix</keyword>
<evidence type="ECO:0000256" key="8">
    <source>
        <dbReference type="ARBA" id="ARBA00023136"/>
    </source>
</evidence>
<evidence type="ECO:0000256" key="6">
    <source>
        <dbReference type="ARBA" id="ARBA00022989"/>
    </source>
</evidence>
<keyword evidence="3" id="KW-0813">Transport</keyword>
<feature type="region of interest" description="Disordered" evidence="9">
    <location>
        <begin position="477"/>
        <end position="503"/>
    </location>
</feature>
<dbReference type="InterPro" id="IPR000272">
    <property type="entry name" value="Ion-transport_regulator_FXYD"/>
</dbReference>
<keyword evidence="4 10" id="KW-0812">Transmembrane</keyword>
<evidence type="ECO:0000256" key="2">
    <source>
        <dbReference type="ARBA" id="ARBA00005948"/>
    </source>
</evidence>
<reference evidence="11" key="1">
    <citation type="submission" date="2025-08" db="UniProtKB">
        <authorList>
            <consortium name="Ensembl"/>
        </authorList>
    </citation>
    <scope>IDENTIFICATION</scope>
</reference>
<evidence type="ECO:0000313" key="12">
    <source>
        <dbReference type="Proteomes" id="UP000694549"/>
    </source>
</evidence>
<dbReference type="GO" id="GO:0005886">
    <property type="term" value="C:plasma membrane"/>
    <property type="evidence" value="ECO:0007669"/>
    <property type="project" value="UniProtKB-ARBA"/>
</dbReference>
<evidence type="ECO:0000256" key="9">
    <source>
        <dbReference type="SAM" id="MobiDB-lite"/>
    </source>
</evidence>
<dbReference type="PANTHER" id="PTHR14132">
    <property type="entry name" value="SODIUM/POTASSIUM-TRANSPORTING ATPASE SUBUNIT GAMMA"/>
    <property type="match status" value="1"/>
</dbReference>
<dbReference type="CDD" id="cd20324">
    <property type="entry name" value="FXYD6"/>
    <property type="match status" value="1"/>
</dbReference>
<dbReference type="Pfam" id="PF02038">
    <property type="entry name" value="ATP1G1_PLM_MAT8"/>
    <property type="match status" value="1"/>
</dbReference>
<dbReference type="GO" id="GO:0006811">
    <property type="term" value="P:monoatomic ion transport"/>
    <property type="evidence" value="ECO:0007669"/>
    <property type="project" value="UniProtKB-KW"/>
</dbReference>
<dbReference type="GO" id="GO:0017080">
    <property type="term" value="F:sodium channel regulator activity"/>
    <property type="evidence" value="ECO:0007669"/>
    <property type="project" value="TreeGrafter"/>
</dbReference>
<sequence length="503" mass="53931">MASDSIRRIKMGLWKRAPRLGGARGCSQGGQGCWGSRRAAGGAQTGRWGLQRVRGTLVPMEHELHGGAEGIRTRQLTEFLLWRAPSLSQLIQHSSSAACGAIGAVQHPDNPVLQRALHVSARAPHHVWPPCPAPCARSWHRAHPNAGLSSVPPAHGLVAPLRLAPVGAPLTLWIPRVPQRSGGHAQHLLAPHKAQRVGAGEGTGTGCAIRQDPGYFWALRAAPAEHRELGGERSHERAVRGHRPRCRKVIAMLIGVNLNTLRVKDTVVTLMGRSQPPCSPRCVRHSLELVLTAVPRAPRGSCSAPAARWLHKIQHRSTENDGLPACCSPSRHILRAPMSLRALGWPGQSRGTRIWGCRVFALLPWWQGGLSPGLLPCSWAQVACSPPVRPGAPSPAGAYPPLPSLAAAMDAALIVLCSLLVPVAVADVGTQEKEEDPFNYDYQSLRIGGLVFAVVLFTVGILLILSRRCRCSFSHKPRAPGDEEAQAENLIASNATGAQKAEN</sequence>
<evidence type="ECO:0008006" key="13">
    <source>
        <dbReference type="Google" id="ProtNLM"/>
    </source>
</evidence>
<keyword evidence="7" id="KW-0406">Ion transport</keyword>
<evidence type="ECO:0000256" key="3">
    <source>
        <dbReference type="ARBA" id="ARBA00022448"/>
    </source>
</evidence>
<reference evidence="11" key="2">
    <citation type="submission" date="2025-09" db="UniProtKB">
        <authorList>
            <consortium name="Ensembl"/>
        </authorList>
    </citation>
    <scope>IDENTIFICATION</scope>
</reference>
<feature type="transmembrane region" description="Helical" evidence="10">
    <location>
        <begin position="445"/>
        <end position="465"/>
    </location>
</feature>
<comment type="similarity">
    <text evidence="2">Belongs to the FXYD family.</text>
</comment>
<proteinExistence type="inferred from homology"/>
<evidence type="ECO:0000313" key="11">
    <source>
        <dbReference type="Ensembl" id="ENSAZOP00000004572.1"/>
    </source>
</evidence>
<protein>
    <recommendedName>
        <fullName evidence="13">FXYD domain-containing ion transport regulator</fullName>
    </recommendedName>
</protein>